<dbReference type="EMBL" id="JAAKZG010000013">
    <property type="protein sequence ID" value="NGN44041.1"/>
    <property type="molecule type" value="Genomic_DNA"/>
</dbReference>
<dbReference type="Pfam" id="PF22622">
    <property type="entry name" value="MFE-2_hydrat-2_N"/>
    <property type="match status" value="1"/>
</dbReference>
<dbReference type="InterPro" id="IPR029069">
    <property type="entry name" value="HotDog_dom_sf"/>
</dbReference>
<gene>
    <name evidence="3" type="ORF">G6N74_23520</name>
</gene>
<dbReference type="SUPFAM" id="SSF54637">
    <property type="entry name" value="Thioesterase/thiol ester dehydrase-isomerase"/>
    <property type="match status" value="2"/>
</dbReference>
<dbReference type="PANTHER" id="PTHR13078">
    <property type="entry name" value="PEROXISOMAL MULTIFUNCTIONAL ENZYME TYPE 2-RELATED"/>
    <property type="match status" value="1"/>
</dbReference>
<sequence length="290" mass="31449">MVDYWDQEGFGLAIDPDKVLALRMPERQATYSERDAMLYALCCGAGARGDLAFVYEDALKVIPSFGQDLCFDDSWLPEAGIDLATVVHGGLDLRMRKPFAPSGRLTIRPSVAGVTDKGEGRPGMVLLRTEILDGADTLFTSYSNLVAMGGGGFGGNRGETFEMIRNPEAQPDRTFDIESRADGPLLFRLLGDFNPLHVVPQVARAAGFDRPIMHGANTFGLVCHAILTQFCGGDPARMTRFAARFSGPLYPGERMTLSCWHDGGNVRFAARTVERDSPVLDGGIAEIDPA</sequence>
<proteinExistence type="predicted"/>
<feature type="domain" description="Peroxisomal multifunctional enzyme type 2-like N-terminal" evidence="2">
    <location>
        <begin position="30"/>
        <end position="134"/>
    </location>
</feature>
<dbReference type="GO" id="GO:0044594">
    <property type="term" value="F:17-beta-hydroxysteroid dehydrogenase (NAD+) activity"/>
    <property type="evidence" value="ECO:0007669"/>
    <property type="project" value="TreeGrafter"/>
</dbReference>
<organism evidence="3 4">
    <name type="scientific">Mesorhizobium zhangyense</name>
    <dbReference type="NCBI Taxonomy" id="1776730"/>
    <lineage>
        <taxon>Bacteria</taxon>
        <taxon>Pseudomonadati</taxon>
        <taxon>Pseudomonadota</taxon>
        <taxon>Alphaproteobacteria</taxon>
        <taxon>Hyphomicrobiales</taxon>
        <taxon>Phyllobacteriaceae</taxon>
        <taxon>Mesorhizobium</taxon>
    </lineage>
</organism>
<dbReference type="RefSeq" id="WP_165120446.1">
    <property type="nucleotide sequence ID" value="NZ_JAAKZG010000013.1"/>
</dbReference>
<evidence type="ECO:0000259" key="2">
    <source>
        <dbReference type="Pfam" id="PF22622"/>
    </source>
</evidence>
<dbReference type="InterPro" id="IPR054357">
    <property type="entry name" value="MFE-2_N"/>
</dbReference>
<reference evidence="3 4" key="1">
    <citation type="submission" date="2020-02" db="EMBL/GenBank/DDBJ databases">
        <title>Genome sequence of the type strain CGMCC 1.15528 of Mesorhizobium zhangyense.</title>
        <authorList>
            <person name="Gao J."/>
            <person name="Sun J."/>
        </authorList>
    </citation>
    <scope>NUCLEOTIDE SEQUENCE [LARGE SCALE GENOMIC DNA]</scope>
    <source>
        <strain evidence="3 4">CGMCC 1.15528</strain>
    </source>
</reference>
<evidence type="ECO:0000313" key="3">
    <source>
        <dbReference type="EMBL" id="NGN44041.1"/>
    </source>
</evidence>
<dbReference type="GO" id="GO:0006635">
    <property type="term" value="P:fatty acid beta-oxidation"/>
    <property type="evidence" value="ECO:0007669"/>
    <property type="project" value="TreeGrafter"/>
</dbReference>
<dbReference type="PANTHER" id="PTHR13078:SF56">
    <property type="entry name" value="PEROXISOMAL MULTIFUNCTIONAL ENZYME TYPE 2"/>
    <property type="match status" value="1"/>
</dbReference>
<dbReference type="Proteomes" id="UP000481252">
    <property type="component" value="Unassembled WGS sequence"/>
</dbReference>
<protein>
    <submittedName>
        <fullName evidence="3">3-alpha,7-alpha, 12-alpha-trihydroxy-5-beta-cholest-24-enoyl-CoA hydratase</fullName>
    </submittedName>
</protein>
<evidence type="ECO:0000259" key="1">
    <source>
        <dbReference type="Pfam" id="PF01575"/>
    </source>
</evidence>
<dbReference type="Gene3D" id="3.10.129.10">
    <property type="entry name" value="Hotdog Thioesterase"/>
    <property type="match status" value="1"/>
</dbReference>
<dbReference type="GO" id="GO:0003857">
    <property type="term" value="F:(3S)-3-hydroxyacyl-CoA dehydrogenase (NAD+) activity"/>
    <property type="evidence" value="ECO:0007669"/>
    <property type="project" value="TreeGrafter"/>
</dbReference>
<feature type="domain" description="MaoC-like" evidence="1">
    <location>
        <begin position="181"/>
        <end position="277"/>
    </location>
</feature>
<dbReference type="Pfam" id="PF01575">
    <property type="entry name" value="MaoC_dehydratas"/>
    <property type="match status" value="1"/>
</dbReference>
<dbReference type="InterPro" id="IPR002539">
    <property type="entry name" value="MaoC-like_dom"/>
</dbReference>
<keyword evidence="4" id="KW-1185">Reference proteome</keyword>
<dbReference type="AlphaFoldDB" id="A0A7C9RA81"/>
<dbReference type="GO" id="GO:0004300">
    <property type="term" value="F:enoyl-CoA hydratase activity"/>
    <property type="evidence" value="ECO:0007669"/>
    <property type="project" value="TreeGrafter"/>
</dbReference>
<dbReference type="CDD" id="cd03448">
    <property type="entry name" value="HDE_HSD"/>
    <property type="match status" value="1"/>
</dbReference>
<comment type="caution">
    <text evidence="3">The sequence shown here is derived from an EMBL/GenBank/DDBJ whole genome shotgun (WGS) entry which is preliminary data.</text>
</comment>
<accession>A0A7C9RA81</accession>
<evidence type="ECO:0000313" key="4">
    <source>
        <dbReference type="Proteomes" id="UP000481252"/>
    </source>
</evidence>
<name>A0A7C9RA81_9HYPH</name>